<dbReference type="PANTHER" id="PTHR36152:SF5">
    <property type="entry name" value="PROTEIN HCP1"/>
    <property type="match status" value="1"/>
</dbReference>
<dbReference type="RefSeq" id="WP_055771301.1">
    <property type="nucleotide sequence ID" value="NZ_CBCSCF010000003.1"/>
</dbReference>
<dbReference type="PANTHER" id="PTHR36152">
    <property type="entry name" value="CYTOPLASMIC PROTEIN-RELATED"/>
    <property type="match status" value="1"/>
</dbReference>
<dbReference type="InterPro" id="IPR036624">
    <property type="entry name" value="Hcp1-lik_sf"/>
</dbReference>
<dbReference type="InterPro" id="IPR053165">
    <property type="entry name" value="HSI-I_assembly_Hcp1"/>
</dbReference>
<dbReference type="Gene3D" id="2.30.110.20">
    <property type="entry name" value="Hcp1-like"/>
    <property type="match status" value="1"/>
</dbReference>
<protein>
    <submittedName>
        <fullName evidence="1">Type VI secretion system tube protein Hcp</fullName>
    </submittedName>
</protein>
<evidence type="ECO:0000313" key="1">
    <source>
        <dbReference type="EMBL" id="MBF6637099.1"/>
    </source>
</evidence>
<dbReference type="Proteomes" id="UP000192722">
    <property type="component" value="Unassembled WGS sequence"/>
</dbReference>
<reference evidence="2" key="1">
    <citation type="submission" date="2016-12" db="EMBL/GenBank/DDBJ databases">
        <authorList>
            <person name="Le Fleche-Mateos A."/>
        </authorList>
    </citation>
    <scope>NUCLEOTIDE SEQUENCE</scope>
    <source>
        <strain evidence="2">213</strain>
    </source>
</reference>
<reference evidence="2 3" key="2">
    <citation type="journal article" date="2017" name="Int. J. Syst. Evol. Microbiol.">
        <title>Rouxiella badensis sp. nov. and Rouxiella silvae sp. nov. isolated from peat bog soil in Germany and emendation of the genus description.</title>
        <authorList>
            <person name="Le Fleche-Mateos A."/>
            <person name="Kugler J.H."/>
            <person name="Hansen S.H."/>
            <person name="Syldatk C."/>
            <person name="Hausmann R."/>
            <person name="Lomprez F."/>
            <person name="Vandenbogaert M."/>
            <person name="Manuguerra J.C."/>
            <person name="Grimont P.A."/>
        </authorList>
    </citation>
    <scope>NUCLEOTIDE SEQUENCE [LARGE SCALE GENOMIC DNA]</scope>
    <source>
        <strain evidence="2 3">213</strain>
    </source>
</reference>
<dbReference type="EMBL" id="JADMKS010000004">
    <property type="protein sequence ID" value="MBF6637099.1"/>
    <property type="molecule type" value="Genomic_DNA"/>
</dbReference>
<dbReference type="AlphaFoldDB" id="A0AA40X2H9"/>
<comment type="caution">
    <text evidence="1">The sequence shown here is derived from an EMBL/GenBank/DDBJ whole genome shotgun (WGS) entry which is preliminary data.</text>
</comment>
<dbReference type="Proteomes" id="UP000705283">
    <property type="component" value="Unassembled WGS sequence"/>
</dbReference>
<evidence type="ECO:0000313" key="2">
    <source>
        <dbReference type="EMBL" id="ORJ19486.1"/>
    </source>
</evidence>
<sequence>MAISMFLQVSGVTGESKDSNHTGWSDILSFSWGANQPNNMNVGGGGGAGKVYFNDLHVNALIDKATPSLMKYCANGEHIPTITLSVCKAGGNQVEYTQIVLTQVLVTAVQYIGAHTDDTVGINYSFQAASVKSEYWVQLDTGGQGASTEFTWDIKQNTGS</sequence>
<evidence type="ECO:0000313" key="3">
    <source>
        <dbReference type="Proteomes" id="UP000192722"/>
    </source>
</evidence>
<reference evidence="1" key="3">
    <citation type="submission" date="2020-11" db="EMBL/GenBank/DDBJ databases">
        <authorList>
            <person name="Lee S.D."/>
        </authorList>
    </citation>
    <scope>NUCLEOTIDE SEQUENCE</scope>
    <source>
        <strain evidence="1">SAP-2</strain>
    </source>
</reference>
<dbReference type="SUPFAM" id="SSF141452">
    <property type="entry name" value="Hcp1-like"/>
    <property type="match status" value="1"/>
</dbReference>
<name>A0AA40X2H9_9GAMM</name>
<keyword evidence="3" id="KW-1185">Reference proteome</keyword>
<accession>A0AA40X2H9</accession>
<dbReference type="Pfam" id="PF05638">
    <property type="entry name" value="T6SS_HCP"/>
    <property type="match status" value="1"/>
</dbReference>
<reference evidence="1" key="4">
    <citation type="submission" date="2022-09" db="EMBL/GenBank/DDBJ databases">
        <title>Rouxiella aceris sp. nov., isolated from tree sap and emended description of the genus Rhouxiella.</title>
        <authorList>
            <person name="Kim I.S."/>
        </authorList>
    </citation>
    <scope>NUCLEOTIDE SEQUENCE</scope>
    <source>
        <strain evidence="1">SAP-2</strain>
    </source>
</reference>
<dbReference type="InterPro" id="IPR008514">
    <property type="entry name" value="T6SS_Hcp"/>
</dbReference>
<organism evidence="1 4">
    <name type="scientific">Rouxiella silvae</name>
    <dbReference type="NCBI Taxonomy" id="1646373"/>
    <lineage>
        <taxon>Bacteria</taxon>
        <taxon>Pseudomonadati</taxon>
        <taxon>Pseudomonadota</taxon>
        <taxon>Gammaproteobacteria</taxon>
        <taxon>Enterobacterales</taxon>
        <taxon>Yersiniaceae</taxon>
        <taxon>Rouxiella</taxon>
    </lineage>
</organism>
<gene>
    <name evidence="2" type="ORF">BS639_19860</name>
    <name evidence="1" type="ORF">ITX54_10595</name>
</gene>
<proteinExistence type="predicted"/>
<evidence type="ECO:0000313" key="4">
    <source>
        <dbReference type="Proteomes" id="UP000705283"/>
    </source>
</evidence>
<dbReference type="EMBL" id="MRWD01000057">
    <property type="protein sequence ID" value="ORJ19486.1"/>
    <property type="molecule type" value="Genomic_DNA"/>
</dbReference>